<feature type="transmembrane region" description="Helical" evidence="7">
    <location>
        <begin position="195"/>
        <end position="216"/>
    </location>
</feature>
<dbReference type="GO" id="GO:0031090">
    <property type="term" value="C:organelle membrane"/>
    <property type="evidence" value="ECO:0007669"/>
    <property type="project" value="UniProtKB-ARBA"/>
</dbReference>
<feature type="domain" description="Amino acid transporter transmembrane" evidence="8">
    <location>
        <begin position="36"/>
        <end position="440"/>
    </location>
</feature>
<evidence type="ECO:0000256" key="7">
    <source>
        <dbReference type="SAM" id="Phobius"/>
    </source>
</evidence>
<name>A0A5E4EVE6_PRUDU</name>
<feature type="transmembrane region" description="Helical" evidence="7">
    <location>
        <begin position="390"/>
        <end position="410"/>
    </location>
</feature>
<dbReference type="Proteomes" id="UP001054821">
    <property type="component" value="Chromosome 3"/>
</dbReference>
<feature type="transmembrane region" description="Helical" evidence="7">
    <location>
        <begin position="162"/>
        <end position="183"/>
    </location>
</feature>
<evidence type="ECO:0000313" key="11">
    <source>
        <dbReference type="Proteomes" id="UP000327085"/>
    </source>
</evidence>
<keyword evidence="12" id="KW-1185">Reference proteome</keyword>
<gene>
    <name evidence="10" type="ORF">ALMOND_2B021224</name>
    <name evidence="9" type="ORF">L3X38_019962</name>
</gene>
<keyword evidence="2" id="KW-0813">Transport</keyword>
<evidence type="ECO:0000259" key="8">
    <source>
        <dbReference type="Pfam" id="PF01490"/>
    </source>
</evidence>
<feature type="transmembrane region" description="Helical" evidence="7">
    <location>
        <begin position="363"/>
        <end position="384"/>
    </location>
</feature>
<dbReference type="AlphaFoldDB" id="A0A5E4EVE6"/>
<dbReference type="PANTHER" id="PTHR22950">
    <property type="entry name" value="AMINO ACID TRANSPORTER"/>
    <property type="match status" value="1"/>
</dbReference>
<keyword evidence="4" id="KW-0029">Amino-acid transport</keyword>
<keyword evidence="6 7" id="KW-0472">Membrane</keyword>
<keyword evidence="5 7" id="KW-1133">Transmembrane helix</keyword>
<feature type="transmembrane region" description="Helical" evidence="7">
    <location>
        <begin position="271"/>
        <end position="294"/>
    </location>
</feature>
<feature type="transmembrane region" description="Helical" evidence="7">
    <location>
        <begin position="228"/>
        <end position="250"/>
    </location>
</feature>
<dbReference type="EMBL" id="JAJFAZ020000003">
    <property type="protein sequence ID" value="KAI5340688.1"/>
    <property type="molecule type" value="Genomic_DNA"/>
</dbReference>
<evidence type="ECO:0000256" key="1">
    <source>
        <dbReference type="ARBA" id="ARBA00004141"/>
    </source>
</evidence>
<accession>A0A5E4EVE6</accession>
<comment type="subcellular location">
    <subcellularLocation>
        <location evidence="1">Membrane</location>
        <topology evidence="1">Multi-pass membrane protein</topology>
    </subcellularLocation>
</comment>
<evidence type="ECO:0000256" key="4">
    <source>
        <dbReference type="ARBA" id="ARBA00022970"/>
    </source>
</evidence>
<evidence type="ECO:0000313" key="10">
    <source>
        <dbReference type="EMBL" id="VVA19120.1"/>
    </source>
</evidence>
<evidence type="ECO:0000256" key="6">
    <source>
        <dbReference type="ARBA" id="ARBA00023136"/>
    </source>
</evidence>
<feature type="transmembrane region" description="Helical" evidence="7">
    <location>
        <begin position="64"/>
        <end position="89"/>
    </location>
</feature>
<dbReference type="InParanoid" id="A0A5E4EVE6"/>
<dbReference type="Gramene" id="VVA19120">
    <property type="protein sequence ID" value="VVA19120"/>
    <property type="gene ID" value="Prudul26B021224"/>
</dbReference>
<reference evidence="9 12" key="3">
    <citation type="journal article" date="2022" name="G3 (Bethesda)">
        <title>Whole-genome sequence and methylome profiling of the almond [Prunus dulcis (Mill.) D.A. Webb] cultivar 'Nonpareil'.</title>
        <authorList>
            <person name="D'Amico-Willman K.M."/>
            <person name="Ouma W.Z."/>
            <person name="Meulia T."/>
            <person name="Sideli G.M."/>
            <person name="Gradziel T.M."/>
            <person name="Fresnedo-Ramirez J."/>
        </authorList>
    </citation>
    <scope>NUCLEOTIDE SEQUENCE [LARGE SCALE GENOMIC DNA]</scope>
    <source>
        <strain evidence="9">Clone GOH B32 T37-40</strain>
    </source>
</reference>
<sequence length="448" mass="48372">MSTPQSEHQLVDERTLLLPTSQNEEAQAGFGKPSRRASFPGSVFNLSCTVIGSGIMSLPATLNILGLIPGVALIIIAAFLTEASIDFLLRFSKPGSAFSYGDVMGEAFGKVGKFLVQSCVIINNIGSLTVYMIIIEDVLSGSTSNGVHHAGILEESLGVHWWTGRAFVLIVLTVVVIVPLICFKRIDSLRFTSAISITLAVVFLVAVIVITVYKLILGSIEAPALFPSVTGLTSFLNLFTAFPVVVFAYVCHYNVHSIQNELEDSRRMPAIVQTTVALCALVYVMTGVFGFLLFGESTLSDLLSNFDTDLGIPYSSVFNDIVRISYAGHILLVYPIILFPLRLNLDGLLFPSARPLASDNVRFLLFSSGIIVITLLGAIFIPSIWVAFEFTGATVGALLAFIFPACIVLKDPHGIAWKKDKILSVFMIIVAVVSSVVAIYSDAYSLLT</sequence>
<dbReference type="InterPro" id="IPR013057">
    <property type="entry name" value="AA_transpt_TM"/>
</dbReference>
<reference evidence="11" key="2">
    <citation type="journal article" date="2020" name="Plant J.">
        <title>Transposons played a major role in the diversification between the closely related almond and peach genomes: results from the almond genome sequence.</title>
        <authorList>
            <person name="Alioto T."/>
            <person name="Alexiou K.G."/>
            <person name="Bardil A."/>
            <person name="Barteri F."/>
            <person name="Castanera R."/>
            <person name="Cruz F."/>
            <person name="Dhingra A."/>
            <person name="Duval H."/>
            <person name="Fernandez I Marti A."/>
            <person name="Frias L."/>
            <person name="Galan B."/>
            <person name="Garcia J.L."/>
            <person name="Howad W."/>
            <person name="Gomez-Garrido J."/>
            <person name="Gut M."/>
            <person name="Julca I."/>
            <person name="Morata J."/>
            <person name="Puigdomenech P."/>
            <person name="Ribeca P."/>
            <person name="Rubio Cabetas M.J."/>
            <person name="Vlasova A."/>
            <person name="Wirthensohn M."/>
            <person name="Garcia-Mas J."/>
            <person name="Gabaldon T."/>
            <person name="Casacuberta J.M."/>
            <person name="Arus P."/>
        </authorList>
    </citation>
    <scope>NUCLEOTIDE SEQUENCE [LARGE SCALE GENOMIC DNA]</scope>
    <source>
        <strain evidence="11">cv. Texas</strain>
    </source>
</reference>
<dbReference type="Proteomes" id="UP000327085">
    <property type="component" value="Chromosome 3"/>
</dbReference>
<feature type="transmembrane region" description="Helical" evidence="7">
    <location>
        <begin position="114"/>
        <end position="134"/>
    </location>
</feature>
<evidence type="ECO:0000313" key="9">
    <source>
        <dbReference type="EMBL" id="KAI5340688.1"/>
    </source>
</evidence>
<dbReference type="EMBL" id="CABIKO010000034">
    <property type="protein sequence ID" value="VVA19120.1"/>
    <property type="molecule type" value="Genomic_DNA"/>
</dbReference>
<dbReference type="PANTHER" id="PTHR22950:SF553">
    <property type="entry name" value="AMINO ACID TRANSPORTER AVT6A-LIKE"/>
    <property type="match status" value="1"/>
</dbReference>
<dbReference type="Pfam" id="PF01490">
    <property type="entry name" value="Aa_trans"/>
    <property type="match status" value="1"/>
</dbReference>
<dbReference type="GO" id="GO:0015179">
    <property type="term" value="F:L-amino acid transmembrane transporter activity"/>
    <property type="evidence" value="ECO:0007669"/>
    <property type="project" value="TreeGrafter"/>
</dbReference>
<proteinExistence type="predicted"/>
<evidence type="ECO:0000256" key="5">
    <source>
        <dbReference type="ARBA" id="ARBA00022989"/>
    </source>
</evidence>
<evidence type="ECO:0000313" key="12">
    <source>
        <dbReference type="Proteomes" id="UP001054821"/>
    </source>
</evidence>
<dbReference type="OMA" id="FAYVCHY"/>
<evidence type="ECO:0000256" key="3">
    <source>
        <dbReference type="ARBA" id="ARBA00022692"/>
    </source>
</evidence>
<feature type="transmembrane region" description="Helical" evidence="7">
    <location>
        <begin position="324"/>
        <end position="343"/>
    </location>
</feature>
<organism evidence="10 11">
    <name type="scientific">Prunus dulcis</name>
    <name type="common">Almond</name>
    <name type="synonym">Amygdalus dulcis</name>
    <dbReference type="NCBI Taxonomy" id="3755"/>
    <lineage>
        <taxon>Eukaryota</taxon>
        <taxon>Viridiplantae</taxon>
        <taxon>Streptophyta</taxon>
        <taxon>Embryophyta</taxon>
        <taxon>Tracheophyta</taxon>
        <taxon>Spermatophyta</taxon>
        <taxon>Magnoliopsida</taxon>
        <taxon>eudicotyledons</taxon>
        <taxon>Gunneridae</taxon>
        <taxon>Pentapetalae</taxon>
        <taxon>rosids</taxon>
        <taxon>fabids</taxon>
        <taxon>Rosales</taxon>
        <taxon>Rosaceae</taxon>
        <taxon>Amygdaloideae</taxon>
        <taxon>Amygdaleae</taxon>
        <taxon>Prunus</taxon>
    </lineage>
</organism>
<reference evidence="10" key="1">
    <citation type="submission" date="2019-07" db="EMBL/GenBank/DDBJ databases">
        <authorList>
            <person name="Alioto T."/>
            <person name="Alioto T."/>
            <person name="Gomez Garrido J."/>
        </authorList>
    </citation>
    <scope>NUCLEOTIDE SEQUENCE</scope>
</reference>
<feature type="transmembrane region" description="Helical" evidence="7">
    <location>
        <begin position="422"/>
        <end position="441"/>
    </location>
</feature>
<keyword evidence="3 7" id="KW-0812">Transmembrane</keyword>
<protein>
    <submittedName>
        <fullName evidence="10">PREDICTED: sodium-coupled neutral amino acid</fullName>
    </submittedName>
</protein>
<evidence type="ECO:0000256" key="2">
    <source>
        <dbReference type="ARBA" id="ARBA00022448"/>
    </source>
</evidence>